<comment type="caution">
    <text evidence="1">The sequence shown here is derived from an EMBL/GenBank/DDBJ whole genome shotgun (WGS) entry which is preliminary data.</text>
</comment>
<gene>
    <name evidence="1" type="ORF">GWI33_016338</name>
</gene>
<evidence type="ECO:0000313" key="1">
    <source>
        <dbReference type="EMBL" id="KAF7270715.1"/>
    </source>
</evidence>
<evidence type="ECO:0000313" key="2">
    <source>
        <dbReference type="Proteomes" id="UP000625711"/>
    </source>
</evidence>
<dbReference type="AlphaFoldDB" id="A0A834I3Q9"/>
<proteinExistence type="predicted"/>
<dbReference type="Proteomes" id="UP000625711">
    <property type="component" value="Unassembled WGS sequence"/>
</dbReference>
<dbReference type="EMBL" id="JAACXV010014066">
    <property type="protein sequence ID" value="KAF7270715.1"/>
    <property type="molecule type" value="Genomic_DNA"/>
</dbReference>
<name>A0A834I3Q9_RHYFE</name>
<reference evidence="1" key="1">
    <citation type="submission" date="2020-08" db="EMBL/GenBank/DDBJ databases">
        <title>Genome sequencing and assembly of the red palm weevil Rhynchophorus ferrugineus.</title>
        <authorList>
            <person name="Dias G.B."/>
            <person name="Bergman C.M."/>
            <person name="Manee M."/>
        </authorList>
    </citation>
    <scope>NUCLEOTIDE SEQUENCE</scope>
    <source>
        <strain evidence="1">AA-2017</strain>
        <tissue evidence="1">Whole larva</tissue>
    </source>
</reference>
<organism evidence="1 2">
    <name type="scientific">Rhynchophorus ferrugineus</name>
    <name type="common">Red palm weevil</name>
    <name type="synonym">Curculio ferrugineus</name>
    <dbReference type="NCBI Taxonomy" id="354439"/>
    <lineage>
        <taxon>Eukaryota</taxon>
        <taxon>Metazoa</taxon>
        <taxon>Ecdysozoa</taxon>
        <taxon>Arthropoda</taxon>
        <taxon>Hexapoda</taxon>
        <taxon>Insecta</taxon>
        <taxon>Pterygota</taxon>
        <taxon>Neoptera</taxon>
        <taxon>Endopterygota</taxon>
        <taxon>Coleoptera</taxon>
        <taxon>Polyphaga</taxon>
        <taxon>Cucujiformia</taxon>
        <taxon>Curculionidae</taxon>
        <taxon>Dryophthorinae</taxon>
        <taxon>Rhynchophorus</taxon>
    </lineage>
</organism>
<sequence length="75" mass="7829">MYASGNTAARLRIGSFHPHPAIARVPPYHTGIALGLGAESTAASCVVGCVAEKSQDFAVALVTCVYTFFIVNFPS</sequence>
<accession>A0A834I3Q9</accession>
<keyword evidence="2" id="KW-1185">Reference proteome</keyword>
<protein>
    <submittedName>
        <fullName evidence="1">Uncharacterized protein</fullName>
    </submittedName>
</protein>